<organism evidence="1 2">
    <name type="scientific">Thalictrum thalictroides</name>
    <name type="common">Rue-anemone</name>
    <name type="synonym">Anemone thalictroides</name>
    <dbReference type="NCBI Taxonomy" id="46969"/>
    <lineage>
        <taxon>Eukaryota</taxon>
        <taxon>Viridiplantae</taxon>
        <taxon>Streptophyta</taxon>
        <taxon>Embryophyta</taxon>
        <taxon>Tracheophyta</taxon>
        <taxon>Spermatophyta</taxon>
        <taxon>Magnoliopsida</taxon>
        <taxon>Ranunculales</taxon>
        <taxon>Ranunculaceae</taxon>
        <taxon>Thalictroideae</taxon>
        <taxon>Thalictrum</taxon>
    </lineage>
</organism>
<reference evidence="1 2" key="1">
    <citation type="submission" date="2020-06" db="EMBL/GenBank/DDBJ databases">
        <title>Transcriptomic and genomic resources for Thalictrum thalictroides and T. hernandezii: Facilitating candidate gene discovery in an emerging model plant lineage.</title>
        <authorList>
            <person name="Arias T."/>
            <person name="Riano-Pachon D.M."/>
            <person name="Di Stilio V.S."/>
        </authorList>
    </citation>
    <scope>NUCLEOTIDE SEQUENCE [LARGE SCALE GENOMIC DNA]</scope>
    <source>
        <strain evidence="2">cv. WT478/WT964</strain>
        <tissue evidence="1">Leaves</tissue>
    </source>
</reference>
<dbReference type="EMBL" id="JABWDY010003169">
    <property type="protein sequence ID" value="KAF5206126.1"/>
    <property type="molecule type" value="Genomic_DNA"/>
</dbReference>
<evidence type="ECO:0000313" key="2">
    <source>
        <dbReference type="Proteomes" id="UP000554482"/>
    </source>
</evidence>
<evidence type="ECO:0000313" key="1">
    <source>
        <dbReference type="EMBL" id="KAF5206126.1"/>
    </source>
</evidence>
<protein>
    <submittedName>
        <fullName evidence="1">Uncharacterized protein</fullName>
    </submittedName>
</protein>
<name>A0A7J6X8K6_THATH</name>
<dbReference type="AlphaFoldDB" id="A0A7J6X8K6"/>
<sequence length="71" mass="8045">MMRYDEKPAANFASFLRGSAVPSFGLSMMKGPWSVGIRFKSVPYPLSIPTLKRKFNSSPENFKSIHIIFMT</sequence>
<keyword evidence="2" id="KW-1185">Reference proteome</keyword>
<accession>A0A7J6X8K6</accession>
<gene>
    <name evidence="1" type="ORF">FRX31_004287</name>
</gene>
<dbReference type="Proteomes" id="UP000554482">
    <property type="component" value="Unassembled WGS sequence"/>
</dbReference>
<comment type="caution">
    <text evidence="1">The sequence shown here is derived from an EMBL/GenBank/DDBJ whole genome shotgun (WGS) entry which is preliminary data.</text>
</comment>
<proteinExistence type="predicted"/>